<dbReference type="Pfam" id="PF14392">
    <property type="entry name" value="zf-CCHC_4"/>
    <property type="match status" value="1"/>
</dbReference>
<dbReference type="InterPro" id="IPR025836">
    <property type="entry name" value="Zn_knuckle_CX2CX4HX4C"/>
</dbReference>
<evidence type="ECO:0008006" key="6">
    <source>
        <dbReference type="Google" id="ProtNLM"/>
    </source>
</evidence>
<dbReference type="Proteomes" id="UP000583929">
    <property type="component" value="Unassembled WGS sequence"/>
</dbReference>
<dbReference type="PANTHER" id="PTHR31286:SF167">
    <property type="entry name" value="OS09G0268800 PROTEIN"/>
    <property type="match status" value="1"/>
</dbReference>
<keyword evidence="5" id="KW-1185">Reference proteome</keyword>
<dbReference type="InterPro" id="IPR040256">
    <property type="entry name" value="At4g02000-like"/>
</dbReference>
<evidence type="ECO:0000259" key="3">
    <source>
        <dbReference type="Pfam" id="PF14392"/>
    </source>
</evidence>
<name>A0A7J6G5Q0_CANSA</name>
<dbReference type="EMBL" id="JAATIQ010000138">
    <property type="protein sequence ID" value="KAF4378323.1"/>
    <property type="molecule type" value="Genomic_DNA"/>
</dbReference>
<feature type="domain" description="DUF4283" evidence="2">
    <location>
        <begin position="47"/>
        <end position="120"/>
    </location>
</feature>
<feature type="domain" description="Zinc knuckle CX2CX4HX4C" evidence="3">
    <location>
        <begin position="203"/>
        <end position="232"/>
    </location>
</feature>
<evidence type="ECO:0000313" key="4">
    <source>
        <dbReference type="EMBL" id="KAF4378323.1"/>
    </source>
</evidence>
<reference evidence="4 5" key="1">
    <citation type="journal article" date="2020" name="bioRxiv">
        <title>Sequence and annotation of 42 cannabis genomes reveals extensive copy number variation in cannabinoid synthesis and pathogen resistance genes.</title>
        <authorList>
            <person name="Mckernan K.J."/>
            <person name="Helbert Y."/>
            <person name="Kane L.T."/>
            <person name="Ebling H."/>
            <person name="Zhang L."/>
            <person name="Liu B."/>
            <person name="Eaton Z."/>
            <person name="Mclaughlin S."/>
            <person name="Kingan S."/>
            <person name="Baybayan P."/>
            <person name="Concepcion G."/>
            <person name="Jordan M."/>
            <person name="Riva A."/>
            <person name="Barbazuk W."/>
            <person name="Harkins T."/>
        </authorList>
    </citation>
    <scope>NUCLEOTIDE SEQUENCE [LARGE SCALE GENOMIC DNA]</scope>
    <source>
        <strain evidence="5">cv. Jamaican Lion 4</strain>
        <tissue evidence="4">Leaf</tissue>
    </source>
</reference>
<gene>
    <name evidence="4" type="ORF">G4B88_015894</name>
</gene>
<evidence type="ECO:0000313" key="5">
    <source>
        <dbReference type="Proteomes" id="UP000583929"/>
    </source>
</evidence>
<proteinExistence type="predicted"/>
<comment type="caution">
    <text evidence="4">The sequence shown here is derived from an EMBL/GenBank/DDBJ whole genome shotgun (WGS) entry which is preliminary data.</text>
</comment>
<dbReference type="AlphaFoldDB" id="A0A7J6G5Q0"/>
<dbReference type="Pfam" id="PF14111">
    <property type="entry name" value="DUF4283"/>
    <property type="match status" value="1"/>
</dbReference>
<feature type="region of interest" description="Disordered" evidence="1">
    <location>
        <begin position="485"/>
        <end position="536"/>
    </location>
</feature>
<protein>
    <recommendedName>
        <fullName evidence="6">CCHC-type domain-containing protein</fullName>
    </recommendedName>
</protein>
<feature type="compositionally biased region" description="Basic residues" evidence="1">
    <location>
        <begin position="503"/>
        <end position="528"/>
    </location>
</feature>
<dbReference type="InterPro" id="IPR025558">
    <property type="entry name" value="DUF4283"/>
</dbReference>
<dbReference type="PANTHER" id="PTHR31286">
    <property type="entry name" value="GLYCINE-RICH CELL WALL STRUCTURAL PROTEIN 1.8-LIKE"/>
    <property type="match status" value="1"/>
</dbReference>
<accession>A0A7J6G5Q0</accession>
<sequence length="574" mass="64032">MAGPSKDIQVAGINVEVGKVLQRDSEMEMELLELFEDITLEEVVANKACVGKVIGCKDMPTSVVKKILTGVWRRLGPWRMKKCEDGVMGFFFDNEIDCEYVMEKRPWLVNGVLLNLKPWPVEGEVKVAEFEVARFWVQFHGLPVRCLSNDNASIIAKKVGSFVNSDGKQREELVRRGFLKAWVDVWMAHSVPAGFFLTADGKPESCIQFKYEKLPLICFNCGRLAHWDKVCKATTAMVIPKEGKAVNMYGTWIKSDTGRSNCFTMGGKGFSKFVIDCDNGPEWDRGRFGRKGTWKRRTLLEDQKKVQTNITVGSLEQCPSGETSGGACMQKDKDVRAMSGDAIVRIHTSSGNVADTEENVGEVVAEVAYDEFQNVQNEGNRDPLGPDYLALPQPDFAHNENNLDLIPDIGPTIAQTLEIPHDWVCLSQKPHLFPEPTPLPWPNQDSEAQQMKRKAHTWYHPVPTVTNFELPPCPLQLNGEPKVDENPQFCIGSNEEPKDNGSKKIRGRGRKSYSKRHSGVKTRSGRRKKEAETAGDTIGNLSEILNKCVEVTVEFVPNFGNGEEAAVSMPPPSS</sequence>
<evidence type="ECO:0000256" key="1">
    <source>
        <dbReference type="SAM" id="MobiDB-lite"/>
    </source>
</evidence>
<evidence type="ECO:0000259" key="2">
    <source>
        <dbReference type="Pfam" id="PF14111"/>
    </source>
</evidence>
<organism evidence="4 5">
    <name type="scientific">Cannabis sativa</name>
    <name type="common">Hemp</name>
    <name type="synonym">Marijuana</name>
    <dbReference type="NCBI Taxonomy" id="3483"/>
    <lineage>
        <taxon>Eukaryota</taxon>
        <taxon>Viridiplantae</taxon>
        <taxon>Streptophyta</taxon>
        <taxon>Embryophyta</taxon>
        <taxon>Tracheophyta</taxon>
        <taxon>Spermatophyta</taxon>
        <taxon>Magnoliopsida</taxon>
        <taxon>eudicotyledons</taxon>
        <taxon>Gunneridae</taxon>
        <taxon>Pentapetalae</taxon>
        <taxon>rosids</taxon>
        <taxon>fabids</taxon>
        <taxon>Rosales</taxon>
        <taxon>Cannabaceae</taxon>
        <taxon>Cannabis</taxon>
    </lineage>
</organism>